<feature type="binding site" evidence="6">
    <location>
        <position position="61"/>
    </location>
    <ligand>
        <name>molybdate</name>
        <dbReference type="ChEBI" id="CHEBI:36264"/>
    </ligand>
</feature>
<dbReference type="PANTHER" id="PTHR30632">
    <property type="entry name" value="MOLYBDATE-BINDING PERIPLASMIC PROTEIN"/>
    <property type="match status" value="1"/>
</dbReference>
<evidence type="ECO:0000256" key="5">
    <source>
        <dbReference type="ARBA" id="ARBA00062515"/>
    </source>
</evidence>
<dbReference type="InterPro" id="IPR005950">
    <property type="entry name" value="ModA"/>
</dbReference>
<dbReference type="PIRSF" id="PIRSF004846">
    <property type="entry name" value="ModA"/>
    <property type="match status" value="1"/>
</dbReference>
<dbReference type="GO" id="GO:1901359">
    <property type="term" value="F:tungstate binding"/>
    <property type="evidence" value="ECO:0007669"/>
    <property type="project" value="UniProtKB-ARBA"/>
</dbReference>
<evidence type="ECO:0000256" key="3">
    <source>
        <dbReference type="ARBA" id="ARBA00022723"/>
    </source>
</evidence>
<dbReference type="Proteomes" id="UP000285211">
    <property type="component" value="Unassembled WGS sequence"/>
</dbReference>
<dbReference type="EMBL" id="SACJ01000002">
    <property type="protein sequence ID" value="RVT78358.1"/>
    <property type="molecule type" value="Genomic_DNA"/>
</dbReference>
<feature type="signal peptide" evidence="7">
    <location>
        <begin position="1"/>
        <end position="22"/>
    </location>
</feature>
<dbReference type="InterPro" id="IPR044084">
    <property type="entry name" value="AvModA-like_subst-bd"/>
</dbReference>
<evidence type="ECO:0000256" key="2">
    <source>
        <dbReference type="ARBA" id="ARBA00022505"/>
    </source>
</evidence>
<dbReference type="GO" id="GO:0046872">
    <property type="term" value="F:metal ion binding"/>
    <property type="evidence" value="ECO:0007669"/>
    <property type="project" value="UniProtKB-KW"/>
</dbReference>
<dbReference type="GO" id="GO:0030973">
    <property type="term" value="F:molybdate ion binding"/>
    <property type="evidence" value="ECO:0007669"/>
    <property type="project" value="InterPro"/>
</dbReference>
<gene>
    <name evidence="8" type="primary">modA</name>
    <name evidence="8" type="ORF">EOD40_03740</name>
</gene>
<keyword evidence="2 6" id="KW-0500">Molybdenum</keyword>
<evidence type="ECO:0000313" key="9">
    <source>
        <dbReference type="Proteomes" id="UP000285211"/>
    </source>
</evidence>
<evidence type="ECO:0000256" key="6">
    <source>
        <dbReference type="PIRSR" id="PIRSR004846-1"/>
    </source>
</evidence>
<dbReference type="AlphaFoldDB" id="A0A437L062"/>
<keyword evidence="9" id="KW-1185">Reference proteome</keyword>
<dbReference type="Pfam" id="PF13531">
    <property type="entry name" value="SBP_bac_11"/>
    <property type="match status" value="1"/>
</dbReference>
<comment type="caution">
    <text evidence="8">The sequence shown here is derived from an EMBL/GenBank/DDBJ whole genome shotgun (WGS) entry which is preliminary data.</text>
</comment>
<keyword evidence="4 7" id="KW-0732">Signal</keyword>
<dbReference type="RefSeq" id="WP_128193565.1">
    <property type="nucleotide sequence ID" value="NZ_SACJ01000002.1"/>
</dbReference>
<sequence>MIKNIKSLLLIAVLLSTTVFFAQGKATIVVAANLKTAMDSIAKVYKQKNPADNIQITYGASGKFYEQIANGAPFDVFFSADMAFPVKLKETHFGISTVKLYAIGRLAIWSKKLDPNSQKMNSLLDPKVKKISIANPTTAPYGAKAVESMKRTKIYKSVKSNLVYGENIAQAAQFVAFGAAEIGIIALSDALSPAMKKERGKYYMIPQEYHAPLEQGCVVLKHGKGNPAASRFYDYISSDKAVAILDYYGYSQKKK</sequence>
<evidence type="ECO:0000256" key="7">
    <source>
        <dbReference type="SAM" id="SignalP"/>
    </source>
</evidence>
<evidence type="ECO:0000256" key="4">
    <source>
        <dbReference type="ARBA" id="ARBA00022729"/>
    </source>
</evidence>
<evidence type="ECO:0000313" key="8">
    <source>
        <dbReference type="EMBL" id="RVT78358.1"/>
    </source>
</evidence>
<evidence type="ECO:0000256" key="1">
    <source>
        <dbReference type="ARBA" id="ARBA00009175"/>
    </source>
</evidence>
<dbReference type="FunFam" id="3.40.190.10:FF:000035">
    <property type="entry name" value="Molybdate ABC transporter substrate-binding protein"/>
    <property type="match status" value="1"/>
</dbReference>
<dbReference type="NCBIfam" id="TIGR01256">
    <property type="entry name" value="modA"/>
    <property type="match status" value="1"/>
</dbReference>
<proteinExistence type="inferred from homology"/>
<dbReference type="InterPro" id="IPR050682">
    <property type="entry name" value="ModA/WtpA"/>
</dbReference>
<reference evidence="8 9" key="1">
    <citation type="submission" date="2019-01" db="EMBL/GenBank/DDBJ databases">
        <authorList>
            <person name="Chen W.-M."/>
        </authorList>
    </citation>
    <scope>NUCLEOTIDE SEQUENCE [LARGE SCALE GENOMIC DNA]</scope>
    <source>
        <strain evidence="8 9">BBQ-12</strain>
    </source>
</reference>
<protein>
    <submittedName>
        <fullName evidence="8">Molybdate ABC transporter substrate-binding protein</fullName>
    </submittedName>
</protein>
<comment type="subunit">
    <text evidence="5">The complex is composed of two ATP-binding proteins (ModC), two transmembrane proteins (ModB) and a solute-binding protein (ModA).</text>
</comment>
<dbReference type="Gene3D" id="3.40.190.10">
    <property type="entry name" value="Periplasmic binding protein-like II"/>
    <property type="match status" value="2"/>
</dbReference>
<keyword evidence="3 6" id="KW-0479">Metal-binding</keyword>
<dbReference type="OrthoDB" id="9785015at2"/>
<dbReference type="SUPFAM" id="SSF53850">
    <property type="entry name" value="Periplasmic binding protein-like II"/>
    <property type="match status" value="1"/>
</dbReference>
<feature type="binding site" evidence="6">
    <location>
        <position position="168"/>
    </location>
    <ligand>
        <name>molybdate</name>
        <dbReference type="ChEBI" id="CHEBI:36264"/>
    </ligand>
</feature>
<organism evidence="8 9">
    <name type="scientific">Flavobacterium sufflavum</name>
    <dbReference type="NCBI Taxonomy" id="1921138"/>
    <lineage>
        <taxon>Bacteria</taxon>
        <taxon>Pseudomonadati</taxon>
        <taxon>Bacteroidota</taxon>
        <taxon>Flavobacteriia</taxon>
        <taxon>Flavobacteriales</taxon>
        <taxon>Flavobacteriaceae</taxon>
        <taxon>Flavobacterium</taxon>
    </lineage>
</organism>
<accession>A0A437L062</accession>
<name>A0A437L062_9FLAO</name>
<comment type="similarity">
    <text evidence="1">Belongs to the bacterial solute-binding protein ModA family.</text>
</comment>
<dbReference type="PANTHER" id="PTHR30632:SF14">
    <property type="entry name" value="TUNGSTATE_MOLYBDATE_CHROMATE-BINDING PROTEIN MODA"/>
    <property type="match status" value="1"/>
</dbReference>
<dbReference type="GO" id="GO:0015689">
    <property type="term" value="P:molybdate ion transport"/>
    <property type="evidence" value="ECO:0007669"/>
    <property type="project" value="InterPro"/>
</dbReference>
<feature type="chain" id="PRO_5019070737" evidence="7">
    <location>
        <begin position="23"/>
        <end position="255"/>
    </location>
</feature>
<dbReference type="CDD" id="cd13539">
    <property type="entry name" value="PBP2_AvModA"/>
    <property type="match status" value="1"/>
</dbReference>